<evidence type="ECO:0000313" key="6">
    <source>
        <dbReference type="EMBL" id="SFU13748.1"/>
    </source>
</evidence>
<evidence type="ECO:0000256" key="4">
    <source>
        <dbReference type="ARBA" id="ARBA00023136"/>
    </source>
</evidence>
<dbReference type="EMBL" id="FPBH01000011">
    <property type="protein sequence ID" value="SFU13748.1"/>
    <property type="molecule type" value="Genomic_DNA"/>
</dbReference>
<keyword evidence="4" id="KW-0472">Membrane</keyword>
<accession>A0A1I7DPW9</accession>
<organism evidence="6 7">
    <name type="scientific">Paraburkholderia aspalathi</name>
    <dbReference type="NCBI Taxonomy" id="1324617"/>
    <lineage>
        <taxon>Bacteria</taxon>
        <taxon>Pseudomonadati</taxon>
        <taxon>Pseudomonadota</taxon>
        <taxon>Betaproteobacteria</taxon>
        <taxon>Burkholderiales</taxon>
        <taxon>Burkholderiaceae</taxon>
        <taxon>Paraburkholderia</taxon>
    </lineage>
</organism>
<proteinExistence type="inferred from homology"/>
<dbReference type="Pfam" id="PF06629">
    <property type="entry name" value="MipA"/>
    <property type="match status" value="1"/>
</dbReference>
<keyword evidence="3" id="KW-0732">Signal</keyword>
<evidence type="ECO:0000256" key="1">
    <source>
        <dbReference type="ARBA" id="ARBA00004442"/>
    </source>
</evidence>
<name>A0A1I7DPW9_9BURK</name>
<dbReference type="Proteomes" id="UP000198844">
    <property type="component" value="Unassembled WGS sequence"/>
</dbReference>
<sequence length="323" mass="35555">MVSNPLWTSGENINLFAIREKRRLLVLISRRKRIGKIRNKQTSIAATSLVAVTLGGIGILPGSAFAQTPSPLGEWQYSVGIPLQKMWQPDIPDWQLRVGAATSFQPRYEGSDRYHVMAGPSIDVRYKDLFFFSSGEGLGVNFAQGQNWRASLAAVYDLGRRAHDDPQELNGLGNINPAPGVKLSGEYVVSKDFPLVLRADVRRYFGGSNGWIGDLGAYMPMPGSTKKFFWFAGPNVTLADSTYMNSWYGVNQNQAAHSQYSQYHASAGFKSVGFGISVVWLFDKHWFATADGAFEQLVGSAGNSPITHTRATGVADISINYRF</sequence>
<keyword evidence="5" id="KW-0998">Cell outer membrane</keyword>
<evidence type="ECO:0000256" key="2">
    <source>
        <dbReference type="ARBA" id="ARBA00005722"/>
    </source>
</evidence>
<dbReference type="AlphaFoldDB" id="A0A1I7DPW9"/>
<comment type="subcellular location">
    <subcellularLocation>
        <location evidence="1">Cell outer membrane</location>
    </subcellularLocation>
</comment>
<evidence type="ECO:0000313" key="7">
    <source>
        <dbReference type="Proteomes" id="UP000198844"/>
    </source>
</evidence>
<comment type="similarity">
    <text evidence="2">Belongs to the MipA/OmpV family.</text>
</comment>
<dbReference type="PANTHER" id="PTHR38776">
    <property type="entry name" value="MLTA-INTERACTING PROTEIN-RELATED"/>
    <property type="match status" value="1"/>
</dbReference>
<protein>
    <submittedName>
        <fullName evidence="6">Outer membrane scaffolding protein for murein synthesis, MipA/OmpV family</fullName>
    </submittedName>
</protein>
<dbReference type="PANTHER" id="PTHR38776:SF1">
    <property type="entry name" value="MLTA-INTERACTING PROTEIN-RELATED"/>
    <property type="match status" value="1"/>
</dbReference>
<evidence type="ECO:0000256" key="3">
    <source>
        <dbReference type="ARBA" id="ARBA00022729"/>
    </source>
</evidence>
<dbReference type="InterPro" id="IPR010583">
    <property type="entry name" value="MipA"/>
</dbReference>
<dbReference type="GO" id="GO:0009279">
    <property type="term" value="C:cell outer membrane"/>
    <property type="evidence" value="ECO:0007669"/>
    <property type="project" value="UniProtKB-SubCell"/>
</dbReference>
<gene>
    <name evidence="6" type="ORF">SAMN05192563_10112</name>
</gene>
<reference evidence="6 7" key="1">
    <citation type="submission" date="2016-10" db="EMBL/GenBank/DDBJ databases">
        <authorList>
            <person name="de Groot N.N."/>
        </authorList>
    </citation>
    <scope>NUCLEOTIDE SEQUENCE [LARGE SCALE GENOMIC DNA]</scope>
    <source>
        <strain evidence="6 7">LMG 27731</strain>
    </source>
</reference>
<evidence type="ECO:0000256" key="5">
    <source>
        <dbReference type="ARBA" id="ARBA00023237"/>
    </source>
</evidence>